<evidence type="ECO:0000256" key="1">
    <source>
        <dbReference type="ARBA" id="ARBA00010994"/>
    </source>
</evidence>
<protein>
    <submittedName>
        <fullName evidence="2">P25-alpha family protein</fullName>
    </submittedName>
</protein>
<dbReference type="PANTHER" id="PTHR12932">
    <property type="entry name" value="P25 ALPHA-RELATED"/>
    <property type="match status" value="1"/>
</dbReference>
<dbReference type="EMBL" id="JADAQX010000615">
    <property type="protein sequence ID" value="KAF8819752.1"/>
    <property type="molecule type" value="Genomic_DNA"/>
</dbReference>
<dbReference type="PANTHER" id="PTHR12932:SF9">
    <property type="entry name" value="TUBULIN POLYMERIZATION-PROMOTING PROTEIN HOMOLOG"/>
    <property type="match status" value="1"/>
</dbReference>
<dbReference type="Gene3D" id="1.10.238.10">
    <property type="entry name" value="EF-hand"/>
    <property type="match status" value="1"/>
</dbReference>
<gene>
    <name evidence="2" type="ORF">IE077_004046</name>
</gene>
<evidence type="ECO:0000313" key="3">
    <source>
        <dbReference type="Proteomes" id="UP000823046"/>
    </source>
</evidence>
<dbReference type="Pfam" id="PF05517">
    <property type="entry name" value="p25-alpha"/>
    <property type="match status" value="1"/>
</dbReference>
<comment type="caution">
    <text evidence="2">The sequence shown here is derived from an EMBL/GenBank/DDBJ whole genome shotgun (WGS) entry which is preliminary data.</text>
</comment>
<name>A0ABQ7J6X7_9APIC</name>
<dbReference type="SUPFAM" id="SSF47473">
    <property type="entry name" value="EF-hand"/>
    <property type="match status" value="1"/>
</dbReference>
<comment type="similarity">
    <text evidence="1">Belongs to the TPPP family.</text>
</comment>
<accession>A0ABQ7J6X7</accession>
<keyword evidence="3" id="KW-1185">Reference proteome</keyword>
<dbReference type="InterPro" id="IPR008907">
    <property type="entry name" value="TPP/p25"/>
</dbReference>
<evidence type="ECO:0000313" key="2">
    <source>
        <dbReference type="EMBL" id="KAF8819752.1"/>
    </source>
</evidence>
<dbReference type="InterPro" id="IPR011992">
    <property type="entry name" value="EF-hand-dom_pair"/>
</dbReference>
<proteinExistence type="inferred from homology"/>
<sequence>MSLHDAFKAFTKNAPDMDGRTFVKILKDCKILDSKFTSVEADLTFAKVKTPGSKRIVYNQFQKALEVVAERKGEEHRTLCDKIAKEAVEGPILCGTKTEEVRFYDDKSTYTGVHRAGGPSTVDGGRTQFSDLSQITDRTPNNIRGVKKGVEEV</sequence>
<organism evidence="2 3">
    <name type="scientific">Cardiosporidium cionae</name>
    <dbReference type="NCBI Taxonomy" id="476202"/>
    <lineage>
        <taxon>Eukaryota</taxon>
        <taxon>Sar</taxon>
        <taxon>Alveolata</taxon>
        <taxon>Apicomplexa</taxon>
        <taxon>Aconoidasida</taxon>
        <taxon>Nephromycida</taxon>
        <taxon>Cardiosporidium</taxon>
    </lineage>
</organism>
<dbReference type="Proteomes" id="UP000823046">
    <property type="component" value="Unassembled WGS sequence"/>
</dbReference>
<reference evidence="2 3" key="1">
    <citation type="journal article" date="2020" name="bioRxiv">
        <title>Metabolic contributions of an alphaproteobacterial endosymbiont in the apicomplexan Cardiosporidium cionae.</title>
        <authorList>
            <person name="Hunter E.S."/>
            <person name="Paight C.J."/>
            <person name="Lane C.E."/>
        </authorList>
    </citation>
    <scope>NUCLEOTIDE SEQUENCE [LARGE SCALE GENOMIC DNA]</scope>
    <source>
        <strain evidence="2">ESH_2018</strain>
    </source>
</reference>